<keyword evidence="4" id="KW-0804">Transcription</keyword>
<keyword evidence="3" id="KW-0238">DNA-binding</keyword>
<evidence type="ECO:0000256" key="3">
    <source>
        <dbReference type="ARBA" id="ARBA00023125"/>
    </source>
</evidence>
<protein>
    <submittedName>
        <fullName evidence="7">Sigma-70 family RNA polymerase sigma factor</fullName>
    </submittedName>
</protein>
<dbReference type="InterPro" id="IPR036388">
    <property type="entry name" value="WH-like_DNA-bd_sf"/>
</dbReference>
<dbReference type="Proteomes" id="UP000324974">
    <property type="component" value="Chromosome"/>
</dbReference>
<dbReference type="PRINTS" id="PR00046">
    <property type="entry name" value="SIGMA70FCT"/>
</dbReference>
<gene>
    <name evidence="7" type="ORF">PX52LOC_05410</name>
</gene>
<dbReference type="InterPro" id="IPR013325">
    <property type="entry name" value="RNA_pol_sigma_r2"/>
</dbReference>
<dbReference type="PANTHER" id="PTHR30385">
    <property type="entry name" value="SIGMA FACTOR F FLAGELLAR"/>
    <property type="match status" value="1"/>
</dbReference>
<proteinExistence type="predicted"/>
<keyword evidence="1" id="KW-0805">Transcription regulation</keyword>
<dbReference type="GO" id="GO:0016987">
    <property type="term" value="F:sigma factor activity"/>
    <property type="evidence" value="ECO:0007669"/>
    <property type="project" value="UniProtKB-KW"/>
</dbReference>
<evidence type="ECO:0000313" key="7">
    <source>
        <dbReference type="EMBL" id="QEL18386.1"/>
    </source>
</evidence>
<dbReference type="Pfam" id="PF04545">
    <property type="entry name" value="Sigma70_r4"/>
    <property type="match status" value="1"/>
</dbReference>
<dbReference type="InterPro" id="IPR013324">
    <property type="entry name" value="RNA_pol_sigma_r3/r4-like"/>
</dbReference>
<feature type="domain" description="RNA polymerase sigma-70 region 2" evidence="5">
    <location>
        <begin position="12"/>
        <end position="82"/>
    </location>
</feature>
<dbReference type="GO" id="GO:0006352">
    <property type="term" value="P:DNA-templated transcription initiation"/>
    <property type="evidence" value="ECO:0007669"/>
    <property type="project" value="InterPro"/>
</dbReference>
<name>A0A5C1AK38_9BACT</name>
<dbReference type="InterPro" id="IPR007627">
    <property type="entry name" value="RNA_pol_sigma70_r2"/>
</dbReference>
<dbReference type="InterPro" id="IPR014284">
    <property type="entry name" value="RNA_pol_sigma-70_dom"/>
</dbReference>
<dbReference type="Pfam" id="PF04542">
    <property type="entry name" value="Sigma70_r2"/>
    <property type="match status" value="1"/>
</dbReference>
<dbReference type="EMBL" id="CP042425">
    <property type="protein sequence ID" value="QEL18386.1"/>
    <property type="molecule type" value="Genomic_DNA"/>
</dbReference>
<dbReference type="SUPFAM" id="SSF88946">
    <property type="entry name" value="Sigma2 domain of RNA polymerase sigma factors"/>
    <property type="match status" value="1"/>
</dbReference>
<keyword evidence="8" id="KW-1185">Reference proteome</keyword>
<reference evidence="8" key="1">
    <citation type="submission" date="2019-08" db="EMBL/GenBank/DDBJ databases">
        <title>Limnoglobus roseus gen. nov., sp. nov., a novel freshwater planctomycete with a giant genome from the family Gemmataceae.</title>
        <authorList>
            <person name="Kulichevskaya I.S."/>
            <person name="Naumoff D.G."/>
            <person name="Miroshnikov K."/>
            <person name="Ivanova A."/>
            <person name="Philippov D.A."/>
            <person name="Hakobyan A."/>
            <person name="Rijpstra I.C."/>
            <person name="Sinninghe Damste J.S."/>
            <person name="Liesack W."/>
            <person name="Dedysh S.N."/>
        </authorList>
    </citation>
    <scope>NUCLEOTIDE SEQUENCE [LARGE SCALE GENOMIC DNA]</scope>
    <source>
        <strain evidence="8">PX52</strain>
    </source>
</reference>
<dbReference type="AlphaFoldDB" id="A0A5C1AK38"/>
<dbReference type="RefSeq" id="WP_149112904.1">
    <property type="nucleotide sequence ID" value="NZ_CP042425.1"/>
</dbReference>
<dbReference type="OrthoDB" id="9783788at2"/>
<dbReference type="CDD" id="cd06171">
    <property type="entry name" value="Sigma70_r4"/>
    <property type="match status" value="1"/>
</dbReference>
<keyword evidence="2" id="KW-0731">Sigma factor</keyword>
<dbReference type="SUPFAM" id="SSF88659">
    <property type="entry name" value="Sigma3 and sigma4 domains of RNA polymerase sigma factors"/>
    <property type="match status" value="1"/>
</dbReference>
<sequence>MTLLASPPAQSLFEDYRPLALKLARRYRAKVPTWVEFDDLHQECKIALLRAAAHFNPDRGHAFPSYAVVVIGRAARAFVRREYNQGFSGLGKVAPAADPQVRFRRYDALSLADIIPDGGGPPAVWKQERWDYVLKCLTSRERQVVELRLFRGSSNREIGASLGIGTSRVHSLWQSAIRRIKDSVHDIFDRH</sequence>
<dbReference type="InterPro" id="IPR007630">
    <property type="entry name" value="RNA_pol_sigma70_r4"/>
</dbReference>
<dbReference type="InterPro" id="IPR000943">
    <property type="entry name" value="RNA_pol_sigma70"/>
</dbReference>
<evidence type="ECO:0000256" key="4">
    <source>
        <dbReference type="ARBA" id="ARBA00023163"/>
    </source>
</evidence>
<dbReference type="Gene3D" id="1.10.1740.10">
    <property type="match status" value="1"/>
</dbReference>
<evidence type="ECO:0000256" key="1">
    <source>
        <dbReference type="ARBA" id="ARBA00023015"/>
    </source>
</evidence>
<evidence type="ECO:0000313" key="8">
    <source>
        <dbReference type="Proteomes" id="UP000324974"/>
    </source>
</evidence>
<organism evidence="7 8">
    <name type="scientific">Limnoglobus roseus</name>
    <dbReference type="NCBI Taxonomy" id="2598579"/>
    <lineage>
        <taxon>Bacteria</taxon>
        <taxon>Pseudomonadati</taxon>
        <taxon>Planctomycetota</taxon>
        <taxon>Planctomycetia</taxon>
        <taxon>Gemmatales</taxon>
        <taxon>Gemmataceae</taxon>
        <taxon>Limnoglobus</taxon>
    </lineage>
</organism>
<feature type="domain" description="RNA polymerase sigma-70 region 4" evidence="6">
    <location>
        <begin position="133"/>
        <end position="181"/>
    </location>
</feature>
<accession>A0A5C1AK38</accession>
<evidence type="ECO:0000259" key="5">
    <source>
        <dbReference type="Pfam" id="PF04542"/>
    </source>
</evidence>
<dbReference type="GO" id="GO:0003677">
    <property type="term" value="F:DNA binding"/>
    <property type="evidence" value="ECO:0007669"/>
    <property type="project" value="UniProtKB-KW"/>
</dbReference>
<dbReference type="Gene3D" id="1.10.10.10">
    <property type="entry name" value="Winged helix-like DNA-binding domain superfamily/Winged helix DNA-binding domain"/>
    <property type="match status" value="1"/>
</dbReference>
<dbReference type="KEGG" id="lrs:PX52LOC_05410"/>
<dbReference type="NCBIfam" id="TIGR02937">
    <property type="entry name" value="sigma70-ECF"/>
    <property type="match status" value="1"/>
</dbReference>
<evidence type="ECO:0000256" key="2">
    <source>
        <dbReference type="ARBA" id="ARBA00023082"/>
    </source>
</evidence>
<evidence type="ECO:0000259" key="6">
    <source>
        <dbReference type="Pfam" id="PF04545"/>
    </source>
</evidence>